<evidence type="ECO:0000256" key="1">
    <source>
        <dbReference type="SAM" id="Coils"/>
    </source>
</evidence>
<gene>
    <name evidence="2" type="ORF">ERS672216_01200</name>
</gene>
<name>A0A128EGL7_9BACT</name>
<proteinExistence type="predicted"/>
<dbReference type="RefSeq" id="WP_075540285.1">
    <property type="nucleotide sequence ID" value="NZ_CP053844.1"/>
</dbReference>
<sequence length="68" mass="7560">MRTNVKKIYNLLSKIQEAEKAELKAKFALEKIQKNLEQLDAELGILIAQNPSKMVGNISTPVTPSSSF</sequence>
<dbReference type="EMBL" id="FIZP01000005">
    <property type="protein sequence ID" value="CZE48044.1"/>
    <property type="molecule type" value="Genomic_DNA"/>
</dbReference>
<keyword evidence="1" id="KW-0175">Coiled coil</keyword>
<protein>
    <submittedName>
        <fullName evidence="2">Uncharacterized protein</fullName>
    </submittedName>
</protein>
<organism evidence="2 3">
    <name type="scientific">Campylobacter geochelonis</name>
    <dbReference type="NCBI Taxonomy" id="1780362"/>
    <lineage>
        <taxon>Bacteria</taxon>
        <taxon>Pseudomonadati</taxon>
        <taxon>Campylobacterota</taxon>
        <taxon>Epsilonproteobacteria</taxon>
        <taxon>Campylobacterales</taxon>
        <taxon>Campylobacteraceae</taxon>
        <taxon>Campylobacter</taxon>
    </lineage>
</organism>
<reference evidence="2 3" key="1">
    <citation type="submission" date="2016-02" db="EMBL/GenBank/DDBJ databases">
        <authorList>
            <consortium name="Pathogen Informatics"/>
        </authorList>
    </citation>
    <scope>NUCLEOTIDE SEQUENCE [LARGE SCALE GENOMIC DNA]</scope>
    <source>
        <strain evidence="2 3">RC20</strain>
    </source>
</reference>
<evidence type="ECO:0000313" key="3">
    <source>
        <dbReference type="Proteomes" id="UP000069632"/>
    </source>
</evidence>
<feature type="coiled-coil region" evidence="1">
    <location>
        <begin position="18"/>
        <end position="49"/>
    </location>
</feature>
<accession>A0A128EGL7</accession>
<dbReference type="AlphaFoldDB" id="A0A128EGL7"/>
<dbReference type="Proteomes" id="UP000069632">
    <property type="component" value="Unassembled WGS sequence"/>
</dbReference>
<evidence type="ECO:0000313" key="2">
    <source>
        <dbReference type="EMBL" id="CZE48044.1"/>
    </source>
</evidence>
<keyword evidence="3" id="KW-1185">Reference proteome</keyword>